<name>A0A2R3IMM1_9PSED</name>
<evidence type="ECO:0000313" key="3">
    <source>
        <dbReference type="Proteomes" id="UP000238390"/>
    </source>
</evidence>
<gene>
    <name evidence="2" type="ORF">CSB93_4549</name>
</gene>
<evidence type="ECO:0000256" key="1">
    <source>
        <dbReference type="SAM" id="MobiDB-lite"/>
    </source>
</evidence>
<protein>
    <submittedName>
        <fullName evidence="2">Uncharacterized protein</fullName>
    </submittedName>
</protein>
<keyword evidence="3" id="KW-1185">Reference proteome</keyword>
<dbReference type="EMBL" id="CP027169">
    <property type="protein sequence ID" value="AVK03176.1"/>
    <property type="molecule type" value="Genomic_DNA"/>
</dbReference>
<organism evidence="2 3">
    <name type="scientific">Pseudomonas paraeruginosa</name>
    <dbReference type="NCBI Taxonomy" id="2994495"/>
    <lineage>
        <taxon>Bacteria</taxon>
        <taxon>Pseudomonadati</taxon>
        <taxon>Pseudomonadota</taxon>
        <taxon>Gammaproteobacteria</taxon>
        <taxon>Pseudomonadales</taxon>
        <taxon>Pseudomonadaceae</taxon>
        <taxon>Pseudomonas</taxon>
    </lineage>
</organism>
<dbReference type="AlphaFoldDB" id="A0A2R3IMM1"/>
<reference evidence="2 3" key="1">
    <citation type="submission" date="2018-02" db="EMBL/GenBank/DDBJ databases">
        <title>FDA/CDC Antimicrobial Resistant Isolate Bank Genome Sequencing.</title>
        <authorList>
            <person name="Benahmed F.H."/>
            <person name="Lutgring J.D."/>
            <person name="Yoo B."/>
            <person name="Machado M."/>
            <person name="Brown A."/>
            <person name="McAllister G."/>
            <person name="Perry A."/>
            <person name="Halpin A.L."/>
            <person name="Vavikolanu K."/>
            <person name="Ott S."/>
            <person name="Zhao X."/>
            <person name="Tallon L.J."/>
            <person name="Sadzewicz L."/>
            <person name="Aluvathingal J."/>
            <person name="Nadendla S."/>
            <person name="Voskania-kordi A."/>
            <person name="Simonyan V."/>
            <person name="Patel J."/>
            <person name="Shawar R.M."/>
        </authorList>
    </citation>
    <scope>NUCLEOTIDE SEQUENCE [LARGE SCALE GENOMIC DNA]</scope>
    <source>
        <strain evidence="2 3">AR_0356</strain>
    </source>
</reference>
<evidence type="ECO:0000313" key="2">
    <source>
        <dbReference type="EMBL" id="AVK03176.1"/>
    </source>
</evidence>
<accession>A0A2R3IMM1</accession>
<dbReference type="Proteomes" id="UP000238390">
    <property type="component" value="Chromosome"/>
</dbReference>
<feature type="region of interest" description="Disordered" evidence="1">
    <location>
        <begin position="13"/>
        <end position="43"/>
    </location>
</feature>
<sequence length="43" mass="4532">MGGGWRFSARLAFGGRRWRHGSSRGGDRPARRRPGLAGPGGPG</sequence>
<proteinExistence type="predicted"/>